<dbReference type="InterPro" id="IPR006145">
    <property type="entry name" value="PsdUridine_synth_RsuA/RluA"/>
</dbReference>
<sequence length="241" mass="26987">MTEYRAGRYRIGIIYEDNHLLVVVKPPNMPVQADSSGDLDMLTALKGYIKDKYAKPGEVFLGLCHRLDRPVGGVMVLCRTSKSAERLTRQFAQHTVDKVYLCAVRGAPEGVLVLEDWLVKDAHGMVRVVAPDAPGAKLARLEATPLARAGELTLMQVRLFTGRSHQIRVQLSHAGYPLWGDNRYGGGQPGQQIALWATHLALDHPTQRDRRMFDCPPPEAEPWQRWRICVKDGIISAEERT</sequence>
<dbReference type="InterPro" id="IPR050188">
    <property type="entry name" value="RluA_PseudoU_synthase"/>
</dbReference>
<gene>
    <name evidence="5" type="ORF">IAC59_01775</name>
</gene>
<name>A0A9D1LQ78_9FIRM</name>
<dbReference type="Gene3D" id="3.30.2350.10">
    <property type="entry name" value="Pseudouridine synthase"/>
    <property type="match status" value="1"/>
</dbReference>
<protein>
    <recommendedName>
        <fullName evidence="2">RNA pseudouridylate synthase</fullName>
    </recommendedName>
    <alternativeName>
        <fullName evidence="3">RNA-uridine isomerase</fullName>
    </alternativeName>
</protein>
<evidence type="ECO:0000256" key="2">
    <source>
        <dbReference type="ARBA" id="ARBA00031870"/>
    </source>
</evidence>
<evidence type="ECO:0000256" key="3">
    <source>
        <dbReference type="ARBA" id="ARBA00033164"/>
    </source>
</evidence>
<dbReference type="GO" id="GO:0003723">
    <property type="term" value="F:RNA binding"/>
    <property type="evidence" value="ECO:0007669"/>
    <property type="project" value="InterPro"/>
</dbReference>
<dbReference type="CDD" id="cd02869">
    <property type="entry name" value="PseudoU_synth_RluA_like"/>
    <property type="match status" value="1"/>
</dbReference>
<comment type="catalytic activity">
    <reaction evidence="1">
        <text>a uridine in RNA = a pseudouridine in RNA</text>
        <dbReference type="Rhea" id="RHEA:48348"/>
        <dbReference type="Rhea" id="RHEA-COMP:12068"/>
        <dbReference type="Rhea" id="RHEA-COMP:12069"/>
        <dbReference type="ChEBI" id="CHEBI:65314"/>
        <dbReference type="ChEBI" id="CHEBI:65315"/>
    </reaction>
</comment>
<evidence type="ECO:0000313" key="5">
    <source>
        <dbReference type="EMBL" id="HIU45972.1"/>
    </source>
</evidence>
<evidence type="ECO:0000259" key="4">
    <source>
        <dbReference type="Pfam" id="PF00849"/>
    </source>
</evidence>
<proteinExistence type="predicted"/>
<dbReference type="Pfam" id="PF00849">
    <property type="entry name" value="PseudoU_synth_2"/>
    <property type="match status" value="1"/>
</dbReference>
<dbReference type="InterPro" id="IPR020103">
    <property type="entry name" value="PsdUridine_synth_cat_dom_sf"/>
</dbReference>
<dbReference type="GO" id="GO:0006396">
    <property type="term" value="P:RNA processing"/>
    <property type="evidence" value="ECO:0007669"/>
    <property type="project" value="UniProtKB-ARBA"/>
</dbReference>
<reference evidence="5" key="2">
    <citation type="journal article" date="2021" name="PeerJ">
        <title>Extensive microbial diversity within the chicken gut microbiome revealed by metagenomics and culture.</title>
        <authorList>
            <person name="Gilroy R."/>
            <person name="Ravi A."/>
            <person name="Getino M."/>
            <person name="Pursley I."/>
            <person name="Horton D.L."/>
            <person name="Alikhan N.F."/>
            <person name="Baker D."/>
            <person name="Gharbi K."/>
            <person name="Hall N."/>
            <person name="Watson M."/>
            <person name="Adriaenssens E.M."/>
            <person name="Foster-Nyarko E."/>
            <person name="Jarju S."/>
            <person name="Secka A."/>
            <person name="Antonio M."/>
            <person name="Oren A."/>
            <person name="Chaudhuri R.R."/>
            <person name="La Ragione R."/>
            <person name="Hildebrand F."/>
            <person name="Pallen M.J."/>
        </authorList>
    </citation>
    <scope>NUCLEOTIDE SEQUENCE</scope>
    <source>
        <strain evidence="5">ChiSxjej2B14-8506</strain>
    </source>
</reference>
<dbReference type="GO" id="GO:0009982">
    <property type="term" value="F:pseudouridine synthase activity"/>
    <property type="evidence" value="ECO:0007669"/>
    <property type="project" value="InterPro"/>
</dbReference>
<dbReference type="AlphaFoldDB" id="A0A9D1LQ78"/>
<accession>A0A9D1LQ78</accession>
<dbReference type="PANTHER" id="PTHR21600">
    <property type="entry name" value="MITOCHONDRIAL RNA PSEUDOURIDINE SYNTHASE"/>
    <property type="match status" value="1"/>
</dbReference>
<dbReference type="SUPFAM" id="SSF55120">
    <property type="entry name" value="Pseudouridine synthase"/>
    <property type="match status" value="1"/>
</dbReference>
<evidence type="ECO:0000256" key="1">
    <source>
        <dbReference type="ARBA" id="ARBA00000073"/>
    </source>
</evidence>
<reference evidence="5" key="1">
    <citation type="submission" date="2020-10" db="EMBL/GenBank/DDBJ databases">
        <authorList>
            <person name="Gilroy R."/>
        </authorList>
    </citation>
    <scope>NUCLEOTIDE SEQUENCE</scope>
    <source>
        <strain evidence="5">ChiSxjej2B14-8506</strain>
    </source>
</reference>
<comment type="caution">
    <text evidence="5">The sequence shown here is derived from an EMBL/GenBank/DDBJ whole genome shotgun (WGS) entry which is preliminary data.</text>
</comment>
<dbReference type="Proteomes" id="UP000824123">
    <property type="component" value="Unassembled WGS sequence"/>
</dbReference>
<organism evidence="5 6">
    <name type="scientific">Candidatus Fimadaptatus faecigallinarum</name>
    <dbReference type="NCBI Taxonomy" id="2840814"/>
    <lineage>
        <taxon>Bacteria</taxon>
        <taxon>Bacillati</taxon>
        <taxon>Bacillota</taxon>
        <taxon>Clostridia</taxon>
        <taxon>Eubacteriales</taxon>
        <taxon>Candidatus Fimadaptatus</taxon>
    </lineage>
</organism>
<evidence type="ECO:0000313" key="6">
    <source>
        <dbReference type="Proteomes" id="UP000824123"/>
    </source>
</evidence>
<dbReference type="EMBL" id="DVNK01000014">
    <property type="protein sequence ID" value="HIU45972.1"/>
    <property type="molecule type" value="Genomic_DNA"/>
</dbReference>
<dbReference type="GO" id="GO:0140098">
    <property type="term" value="F:catalytic activity, acting on RNA"/>
    <property type="evidence" value="ECO:0007669"/>
    <property type="project" value="UniProtKB-ARBA"/>
</dbReference>
<feature type="domain" description="Pseudouridine synthase RsuA/RluA-like" evidence="4">
    <location>
        <begin position="19"/>
        <end position="173"/>
    </location>
</feature>
<dbReference type="GO" id="GO:0001522">
    <property type="term" value="P:pseudouridine synthesis"/>
    <property type="evidence" value="ECO:0007669"/>
    <property type="project" value="InterPro"/>
</dbReference>